<sequence>MTGSLPSRGLRANSENDGTHFSEPEDQSAPTVPVKFACKKKKRQPTKALRSFKTQTKWDSNTSSMFLERKRWRRKERALRAGNDKLRRTVDAYKEELRKLKEECYVSAFLEVVADAEEGTAKAVLLLDQVKNYKRKTPRWSEITIRHGIVLRHLSTKAYEYLRCEELLKLPCRTTLQKYFGTTSGEVGFSELVRSRLEAELNSLDTPQSKVCSLVVDEMRIKQKLLYHKQRDAFVGDVDLGPDLDYLAPAAEG</sequence>
<dbReference type="Proteomes" id="UP000821865">
    <property type="component" value="Chromosome 7"/>
</dbReference>
<proteinExistence type="predicted"/>
<comment type="caution">
    <text evidence="1">The sequence shown here is derived from an EMBL/GenBank/DDBJ whole genome shotgun (WGS) entry which is preliminary data.</text>
</comment>
<protein>
    <submittedName>
        <fullName evidence="1">Uncharacterized protein</fullName>
    </submittedName>
</protein>
<evidence type="ECO:0000313" key="1">
    <source>
        <dbReference type="EMBL" id="KAH7942164.1"/>
    </source>
</evidence>
<dbReference type="EMBL" id="CM023476">
    <property type="protein sequence ID" value="KAH7942164.1"/>
    <property type="molecule type" value="Genomic_DNA"/>
</dbReference>
<gene>
    <name evidence="1" type="ORF">HPB49_021346</name>
</gene>
<organism evidence="1 2">
    <name type="scientific">Dermacentor silvarum</name>
    <name type="common">Tick</name>
    <dbReference type="NCBI Taxonomy" id="543639"/>
    <lineage>
        <taxon>Eukaryota</taxon>
        <taxon>Metazoa</taxon>
        <taxon>Ecdysozoa</taxon>
        <taxon>Arthropoda</taxon>
        <taxon>Chelicerata</taxon>
        <taxon>Arachnida</taxon>
        <taxon>Acari</taxon>
        <taxon>Parasitiformes</taxon>
        <taxon>Ixodida</taxon>
        <taxon>Ixodoidea</taxon>
        <taxon>Ixodidae</taxon>
        <taxon>Rhipicephalinae</taxon>
        <taxon>Dermacentor</taxon>
    </lineage>
</organism>
<accession>A0ACB8CHI6</accession>
<evidence type="ECO:0000313" key="2">
    <source>
        <dbReference type="Proteomes" id="UP000821865"/>
    </source>
</evidence>
<keyword evidence="2" id="KW-1185">Reference proteome</keyword>
<reference evidence="1" key="1">
    <citation type="submission" date="2020-05" db="EMBL/GenBank/DDBJ databases">
        <title>Large-scale comparative analyses of tick genomes elucidate their genetic diversity and vector capacities.</title>
        <authorList>
            <person name="Jia N."/>
            <person name="Wang J."/>
            <person name="Shi W."/>
            <person name="Du L."/>
            <person name="Sun Y."/>
            <person name="Zhan W."/>
            <person name="Jiang J."/>
            <person name="Wang Q."/>
            <person name="Zhang B."/>
            <person name="Ji P."/>
            <person name="Sakyi L.B."/>
            <person name="Cui X."/>
            <person name="Yuan T."/>
            <person name="Jiang B."/>
            <person name="Yang W."/>
            <person name="Lam T.T.-Y."/>
            <person name="Chang Q."/>
            <person name="Ding S."/>
            <person name="Wang X."/>
            <person name="Zhu J."/>
            <person name="Ruan X."/>
            <person name="Zhao L."/>
            <person name="Wei J."/>
            <person name="Que T."/>
            <person name="Du C."/>
            <person name="Cheng J."/>
            <person name="Dai P."/>
            <person name="Han X."/>
            <person name="Huang E."/>
            <person name="Gao Y."/>
            <person name="Liu J."/>
            <person name="Shao H."/>
            <person name="Ye R."/>
            <person name="Li L."/>
            <person name="Wei W."/>
            <person name="Wang X."/>
            <person name="Wang C."/>
            <person name="Yang T."/>
            <person name="Huo Q."/>
            <person name="Li W."/>
            <person name="Guo W."/>
            <person name="Chen H."/>
            <person name="Zhou L."/>
            <person name="Ni X."/>
            <person name="Tian J."/>
            <person name="Zhou Y."/>
            <person name="Sheng Y."/>
            <person name="Liu T."/>
            <person name="Pan Y."/>
            <person name="Xia L."/>
            <person name="Li J."/>
            <person name="Zhao F."/>
            <person name="Cao W."/>
        </authorList>
    </citation>
    <scope>NUCLEOTIDE SEQUENCE</scope>
    <source>
        <strain evidence="1">Dsil-2018</strain>
    </source>
</reference>
<name>A0ACB8CHI6_DERSI</name>